<evidence type="ECO:0000256" key="1">
    <source>
        <dbReference type="SAM" id="MobiDB-lite"/>
    </source>
</evidence>
<evidence type="ECO:0000313" key="2">
    <source>
        <dbReference type="EMBL" id="CBY08960.1"/>
    </source>
</evidence>
<dbReference type="AlphaFoldDB" id="E4XBI5"/>
<accession>E4XBI5</accession>
<organism evidence="2">
    <name type="scientific">Oikopleura dioica</name>
    <name type="common">Tunicate</name>
    <dbReference type="NCBI Taxonomy" id="34765"/>
    <lineage>
        <taxon>Eukaryota</taxon>
        <taxon>Metazoa</taxon>
        <taxon>Chordata</taxon>
        <taxon>Tunicata</taxon>
        <taxon>Appendicularia</taxon>
        <taxon>Copelata</taxon>
        <taxon>Oikopleuridae</taxon>
        <taxon>Oikopleura</taxon>
    </lineage>
</organism>
<keyword evidence="3" id="KW-1185">Reference proteome</keyword>
<proteinExistence type="predicted"/>
<dbReference type="OrthoDB" id="10641775at2759"/>
<sequence length="245" mass="28910">MLSDSDEELEAVFRLIQKKDDYRRYKAPEKRPPRSITENWKVENVPQIQTYRNTLDSHSEAEEINPNRLRTTSIMKDNLSCFSRIKNTKTRLPSRVKRVQRAIEKTSFDKARSYVKAKKVKSLPKKQDLSHFTKRTKIKKNTKDISESQNRVKRKEIAKSKERENRQKLSVLELIDISSDDAISEEYSPVSKRDGEKCERVTNKRKLRIPDNKVPIAIDSSTDDENEGESFRKQVMRRRKYQIHA</sequence>
<name>E4XBI5_OIKDI</name>
<dbReference type="EMBL" id="FN653034">
    <property type="protein sequence ID" value="CBY08960.1"/>
    <property type="molecule type" value="Genomic_DNA"/>
</dbReference>
<feature type="compositionally biased region" description="Basic residues" evidence="1">
    <location>
        <begin position="234"/>
        <end position="245"/>
    </location>
</feature>
<dbReference type="Proteomes" id="UP000001307">
    <property type="component" value="Unassembled WGS sequence"/>
</dbReference>
<protein>
    <submittedName>
        <fullName evidence="2">Uncharacterized protein</fullName>
    </submittedName>
</protein>
<gene>
    <name evidence="2" type="ORF">GSOID_T00006487001</name>
</gene>
<reference evidence="2" key="1">
    <citation type="journal article" date="2010" name="Science">
        <title>Plasticity of animal genome architecture unmasked by rapid evolution of a pelagic tunicate.</title>
        <authorList>
            <person name="Denoeud F."/>
            <person name="Henriet S."/>
            <person name="Mungpakdee S."/>
            <person name="Aury J.M."/>
            <person name="Da Silva C."/>
            <person name="Brinkmann H."/>
            <person name="Mikhaleva J."/>
            <person name="Olsen L.C."/>
            <person name="Jubin C."/>
            <person name="Canestro C."/>
            <person name="Bouquet J.M."/>
            <person name="Danks G."/>
            <person name="Poulain J."/>
            <person name="Campsteijn C."/>
            <person name="Adamski M."/>
            <person name="Cross I."/>
            <person name="Yadetie F."/>
            <person name="Muffato M."/>
            <person name="Louis A."/>
            <person name="Butcher S."/>
            <person name="Tsagkogeorga G."/>
            <person name="Konrad A."/>
            <person name="Singh S."/>
            <person name="Jensen M.F."/>
            <person name="Cong E.H."/>
            <person name="Eikeseth-Otteraa H."/>
            <person name="Noel B."/>
            <person name="Anthouard V."/>
            <person name="Porcel B.M."/>
            <person name="Kachouri-Lafond R."/>
            <person name="Nishino A."/>
            <person name="Ugolini M."/>
            <person name="Chourrout P."/>
            <person name="Nishida H."/>
            <person name="Aasland R."/>
            <person name="Huzurbazar S."/>
            <person name="Westhof E."/>
            <person name="Delsuc F."/>
            <person name="Lehrach H."/>
            <person name="Reinhardt R."/>
            <person name="Weissenbach J."/>
            <person name="Roy S.W."/>
            <person name="Artiguenave F."/>
            <person name="Postlethwait J.H."/>
            <person name="Manak J.R."/>
            <person name="Thompson E.M."/>
            <person name="Jaillon O."/>
            <person name="Du Pasquier L."/>
            <person name="Boudinot P."/>
            <person name="Liberles D.A."/>
            <person name="Volff J.N."/>
            <person name="Philippe H."/>
            <person name="Lenhard B."/>
            <person name="Roest Crollius H."/>
            <person name="Wincker P."/>
            <person name="Chourrout D."/>
        </authorList>
    </citation>
    <scope>NUCLEOTIDE SEQUENCE [LARGE SCALE GENOMIC DNA]</scope>
</reference>
<dbReference type="InParanoid" id="E4XBI5"/>
<feature type="region of interest" description="Disordered" evidence="1">
    <location>
        <begin position="215"/>
        <end position="245"/>
    </location>
</feature>
<feature type="region of interest" description="Disordered" evidence="1">
    <location>
        <begin position="142"/>
        <end position="163"/>
    </location>
</feature>
<evidence type="ECO:0000313" key="3">
    <source>
        <dbReference type="Proteomes" id="UP000001307"/>
    </source>
</evidence>